<dbReference type="Pfam" id="PF00996">
    <property type="entry name" value="GDI"/>
    <property type="match status" value="2"/>
</dbReference>
<dbReference type="STRING" id="6277.A0A498SPC9"/>
<dbReference type="GO" id="GO:0005634">
    <property type="term" value="C:nucleus"/>
    <property type="evidence" value="ECO:0007669"/>
    <property type="project" value="TreeGrafter"/>
</dbReference>
<dbReference type="InterPro" id="IPR028889">
    <property type="entry name" value="USP"/>
</dbReference>
<dbReference type="PROSITE" id="PS00973">
    <property type="entry name" value="USP_2"/>
    <property type="match status" value="1"/>
</dbReference>
<evidence type="ECO:0000313" key="4">
    <source>
        <dbReference type="Proteomes" id="UP000276991"/>
    </source>
</evidence>
<dbReference type="Gene3D" id="3.90.70.10">
    <property type="entry name" value="Cysteine proteinases"/>
    <property type="match status" value="1"/>
</dbReference>
<dbReference type="PANTHER" id="PTHR11787:SF4">
    <property type="entry name" value="CHM, RAB ESCORT PROTEIN 1"/>
    <property type="match status" value="1"/>
</dbReference>
<keyword evidence="4" id="KW-1185">Reference proteome</keyword>
<evidence type="ECO:0000259" key="2">
    <source>
        <dbReference type="PROSITE" id="PS50235"/>
    </source>
</evidence>
<dbReference type="GO" id="GO:0007264">
    <property type="term" value="P:small GTPase-mediated signal transduction"/>
    <property type="evidence" value="ECO:0007669"/>
    <property type="project" value="InterPro"/>
</dbReference>
<feature type="domain" description="USP" evidence="2">
    <location>
        <begin position="1"/>
        <end position="351"/>
    </location>
</feature>
<dbReference type="AlphaFoldDB" id="A0A498SPC9"/>
<dbReference type="GO" id="GO:0005092">
    <property type="term" value="F:GDP-dissociation inhibitor activity"/>
    <property type="evidence" value="ECO:0007669"/>
    <property type="project" value="InterPro"/>
</dbReference>
<dbReference type="Gene3D" id="3.50.50.60">
    <property type="entry name" value="FAD/NAD(P)-binding domain"/>
    <property type="match status" value="1"/>
</dbReference>
<evidence type="ECO:0000313" key="3">
    <source>
        <dbReference type="EMBL" id="VBB31838.1"/>
    </source>
</evidence>
<gene>
    <name evidence="3" type="ORF">NAV_LOCUS6629</name>
</gene>
<evidence type="ECO:0000256" key="1">
    <source>
        <dbReference type="ARBA" id="ARBA00005593"/>
    </source>
</evidence>
<accession>A0A498SPC9</accession>
<dbReference type="InterPro" id="IPR036188">
    <property type="entry name" value="FAD/NAD-bd_sf"/>
</dbReference>
<dbReference type="PANTHER" id="PTHR11787">
    <property type="entry name" value="RAB GDP-DISSOCIATION INHIBITOR"/>
    <property type="match status" value="1"/>
</dbReference>
<reference evidence="3 4" key="1">
    <citation type="submission" date="2018-08" db="EMBL/GenBank/DDBJ databases">
        <authorList>
            <person name="Laetsch R D."/>
            <person name="Stevens L."/>
            <person name="Kumar S."/>
            <person name="Blaxter L. M."/>
        </authorList>
    </citation>
    <scope>NUCLEOTIDE SEQUENCE [LARGE SCALE GENOMIC DNA]</scope>
</reference>
<dbReference type="Gene3D" id="3.30.519.10">
    <property type="entry name" value="Guanine Nucleotide Dissociation Inhibitor, domain 2"/>
    <property type="match status" value="1"/>
</dbReference>
<dbReference type="InterPro" id="IPR018203">
    <property type="entry name" value="GDP_dissociation_inhibitor"/>
</dbReference>
<dbReference type="GO" id="GO:0005968">
    <property type="term" value="C:Rab-protein geranylgeranyltransferase complex"/>
    <property type="evidence" value="ECO:0007669"/>
    <property type="project" value="TreeGrafter"/>
</dbReference>
<dbReference type="InterPro" id="IPR018200">
    <property type="entry name" value="USP_CS"/>
</dbReference>
<protein>
    <recommendedName>
        <fullName evidence="2">USP domain-containing protein</fullName>
    </recommendedName>
</protein>
<dbReference type="Gene3D" id="1.10.405.10">
    <property type="entry name" value="Guanine Nucleotide Dissociation Inhibitor, domain 1"/>
    <property type="match status" value="1"/>
</dbReference>
<dbReference type="EMBL" id="UPTC01001412">
    <property type="protein sequence ID" value="VBB31838.1"/>
    <property type="molecule type" value="Genomic_DNA"/>
</dbReference>
<comment type="similarity">
    <text evidence="1">Belongs to the Rab GDI family.</text>
</comment>
<name>A0A498SPC9_ACAVI</name>
<dbReference type="GO" id="GO:0004843">
    <property type="term" value="F:cysteine-type deubiquitinase activity"/>
    <property type="evidence" value="ECO:0007669"/>
    <property type="project" value="InterPro"/>
</dbReference>
<dbReference type="SUPFAM" id="SSF54001">
    <property type="entry name" value="Cysteine proteinases"/>
    <property type="match status" value="1"/>
</dbReference>
<dbReference type="SUPFAM" id="SSF54373">
    <property type="entry name" value="FAD-linked reductases, C-terminal domain"/>
    <property type="match status" value="1"/>
</dbReference>
<dbReference type="InterPro" id="IPR038765">
    <property type="entry name" value="Papain-like_cys_pep_sf"/>
</dbReference>
<dbReference type="Pfam" id="PF00443">
    <property type="entry name" value="UCH"/>
    <property type="match status" value="1"/>
</dbReference>
<dbReference type="GO" id="GO:0016192">
    <property type="term" value="P:vesicle-mediated transport"/>
    <property type="evidence" value="ECO:0007669"/>
    <property type="project" value="TreeGrafter"/>
</dbReference>
<dbReference type="InterPro" id="IPR001394">
    <property type="entry name" value="Peptidase_C19_UCH"/>
</dbReference>
<organism evidence="3 4">
    <name type="scientific">Acanthocheilonema viteae</name>
    <name type="common">Filarial nematode worm</name>
    <name type="synonym">Dipetalonema viteae</name>
    <dbReference type="NCBI Taxonomy" id="6277"/>
    <lineage>
        <taxon>Eukaryota</taxon>
        <taxon>Metazoa</taxon>
        <taxon>Ecdysozoa</taxon>
        <taxon>Nematoda</taxon>
        <taxon>Chromadorea</taxon>
        <taxon>Rhabditida</taxon>
        <taxon>Spirurina</taxon>
        <taxon>Spiruromorpha</taxon>
        <taxon>Filarioidea</taxon>
        <taxon>Onchocercidae</taxon>
        <taxon>Acanthocheilonema</taxon>
    </lineage>
</organism>
<dbReference type="GO" id="GO:0005829">
    <property type="term" value="C:cytosol"/>
    <property type="evidence" value="ECO:0007669"/>
    <property type="project" value="TreeGrafter"/>
</dbReference>
<dbReference type="SUPFAM" id="SSF51905">
    <property type="entry name" value="FAD/NAD(P)-binding domain"/>
    <property type="match status" value="1"/>
</dbReference>
<dbReference type="GO" id="GO:0016579">
    <property type="term" value="P:protein deubiquitination"/>
    <property type="evidence" value="ECO:0007669"/>
    <property type="project" value="InterPro"/>
</dbReference>
<dbReference type="CDD" id="cd02257">
    <property type="entry name" value="Peptidase_C19"/>
    <property type="match status" value="1"/>
</dbReference>
<sequence length="912" mass="102833">MVEVFANRNSRQLECENKTSLSPSVSDEEPSTNSINITRRNVGYSVFAEGNEKTHGEVSLDNISLSSPSDSHHTLSSLSFEHVKSVVADEKLLKPPCMGLLAIQLSCCKEECRYKKIREEKFCVLSLSLPKSPSPVLTFSGLLDRYFTAEYIQGASCDRCLKRKNDSSGGLIKKQGFCKLPSLLIFRVERVGFSPSGYVFKRTERFLLPEFIDIREYCFFSEQNKPKQTKDPLLNSCFRVLGGSALNAASSVPKVKQQWQQAASLSSVNNGTNFCEYDSMFKYKYQLRAISVHIGQAHSGHFITYRRGIGVQNRSTWYKTSDTEDSITGETVIGNNCPSGMRLRILKFSKFGSREYVNRGKVDRWDCVGGLEAGEELMSGDLPEEFDVIILGTGLPECMIAAACARSGLNVLQLDRNDYYGDLWASFNIQSIQNWIIGDSRNDNRAQISPGSFLLDGEKFLPVTCQSFVENVHQHYFNDHADDAQELDTEIVSRLQNIDPQWRKFSLDLLPKLLLSRGSMVKLLCDSGVAKYCEFKCVDRLLSCVSNEGLNSLKVAPCSRGEIFRSDTISVQDKRRVMRFLQKCIEWRKNPDENDSWREYAEKPFDAFVESFGIVGHAKNILTDTLAILRPSGKTEEISLEAVWQFMESVGRFGDSPFLWTLYGSGELPQCFARLCAVFGGIYCLDRSIDGFVIADERIVAIVTQGQRIKCNYVITNRTYVPQQHIDTSLQTRLNRVILISDRSILPDLEKEHISILNLANLKSGAVSYLLEAGYEGCIAPKGKYVTHITARSDGVASTILNPIIDMFFSATKNEEMKPQILWSLYFDLIVPSVISHNLPTNMRIVPNINEHLNYTQIVFEVKKIFKELWPDRDFLPAALDEEEECDECVSTADSEKKRKVPEGGVLLNKMA</sequence>
<dbReference type="PROSITE" id="PS50235">
    <property type="entry name" value="USP_3"/>
    <property type="match status" value="1"/>
</dbReference>
<dbReference type="PRINTS" id="PR00891">
    <property type="entry name" value="RABGDIREP"/>
</dbReference>
<dbReference type="OrthoDB" id="1923006at2759"/>
<proteinExistence type="inferred from homology"/>
<dbReference type="Proteomes" id="UP000276991">
    <property type="component" value="Unassembled WGS sequence"/>
</dbReference>